<keyword evidence="3" id="KW-0808">Transferase</keyword>
<evidence type="ECO:0008006" key="14">
    <source>
        <dbReference type="Google" id="ProtNLM"/>
    </source>
</evidence>
<organism evidence="12 13">
    <name type="scientific">Taxus chinensis</name>
    <name type="common">Chinese yew</name>
    <name type="synonym">Taxus wallichiana var. chinensis</name>
    <dbReference type="NCBI Taxonomy" id="29808"/>
    <lineage>
        <taxon>Eukaryota</taxon>
        <taxon>Viridiplantae</taxon>
        <taxon>Streptophyta</taxon>
        <taxon>Embryophyta</taxon>
        <taxon>Tracheophyta</taxon>
        <taxon>Spermatophyta</taxon>
        <taxon>Pinopsida</taxon>
        <taxon>Pinidae</taxon>
        <taxon>Conifers II</taxon>
        <taxon>Cupressales</taxon>
        <taxon>Taxaceae</taxon>
        <taxon>Taxus</taxon>
    </lineage>
</organism>
<evidence type="ECO:0000256" key="3">
    <source>
        <dbReference type="ARBA" id="ARBA00022679"/>
    </source>
</evidence>
<feature type="binding site" evidence="9">
    <location>
        <position position="94"/>
    </location>
    <ligand>
        <name>UDP-alpha-D-glucose</name>
        <dbReference type="ChEBI" id="CHEBI:58885"/>
    </ligand>
</feature>
<dbReference type="AlphaFoldDB" id="A0AA38KN50"/>
<protein>
    <recommendedName>
        <fullName evidence="14">Cellulose synthase</fullName>
    </recommendedName>
</protein>
<comment type="caution">
    <text evidence="12">The sequence shown here is derived from an EMBL/GenBank/DDBJ whole genome shotgun (WGS) entry which is preliminary data.</text>
</comment>
<dbReference type="InterPro" id="IPR005150">
    <property type="entry name" value="Cellulose_synth"/>
</dbReference>
<name>A0AA38KN50_TAXCH</name>
<dbReference type="GO" id="GO:0016020">
    <property type="term" value="C:membrane"/>
    <property type="evidence" value="ECO:0007669"/>
    <property type="project" value="InterPro"/>
</dbReference>
<evidence type="ECO:0000256" key="1">
    <source>
        <dbReference type="ARBA" id="ARBA00004127"/>
    </source>
</evidence>
<dbReference type="OMA" id="NIHRRGW"/>
<dbReference type="PANTHER" id="PTHR13301">
    <property type="entry name" value="X-BOX TRANSCRIPTION FACTOR-RELATED"/>
    <property type="match status" value="1"/>
</dbReference>
<feature type="binding site" evidence="9">
    <location>
        <position position="123"/>
    </location>
    <ligand>
        <name>UDP-alpha-D-glucose</name>
        <dbReference type="ChEBI" id="CHEBI:58885"/>
    </ligand>
</feature>
<comment type="subcellular location">
    <subcellularLocation>
        <location evidence="1">Endomembrane system</location>
        <topology evidence="1">Multi-pass membrane protein</topology>
    </subcellularLocation>
</comment>
<proteinExistence type="predicted"/>
<gene>
    <name evidence="12" type="ORF">KI387_035372</name>
</gene>
<dbReference type="SUPFAM" id="SSF53448">
    <property type="entry name" value="Nucleotide-diphospho-sugar transferases"/>
    <property type="match status" value="1"/>
</dbReference>
<keyword evidence="6 11" id="KW-0472">Membrane</keyword>
<dbReference type="GO" id="GO:0071555">
    <property type="term" value="P:cell wall organization"/>
    <property type="evidence" value="ECO:0007669"/>
    <property type="project" value="UniProtKB-KW"/>
</dbReference>
<evidence type="ECO:0000256" key="10">
    <source>
        <dbReference type="PIRSR" id="PIRSR605150-3"/>
    </source>
</evidence>
<evidence type="ECO:0000256" key="9">
    <source>
        <dbReference type="PIRSR" id="PIRSR605150-2"/>
    </source>
</evidence>
<sequence>MVGIVGVTEIKGVTYVIGATDINDVGSSWETIGGKVEEGKAKLVVVDAEVGVRVGGMDRGMPYTSYPDESYSGESASKLPPVDIIITTTDPFREPAILTANTVLSVLALDYPVEKIACYVSDDGRSPITFYSLLETLEFAKKWVPFCRKFNIESRAPFMYFSKKPPSSDPSFLQEWECMKCEYERLKRRIAEALETEHVPLDSVSENGVNCFESESSEIRIHSSIVKVIHENKVVDGSEDDDLPHLIYVAREKIPKVNHHYKAGAMNVMARVSGLMTNAPFILNLDCDMHICNPKVIQHAMCFYLDCPSERECGFIQFPQLFYGVLDDDPLGNQHKTFFTTLAKGMNGIQGPVYGGTCCFHRRKGLYGVPPSPPADKYRSKEKILGFNGKELQDEFIRSAFGESSALVASAHAIMRDNGWHKPSSPSLVIEESLMVSNCSYEANTAWGKEVGWMYGSTVEDVMTGLKVHSLGWHSIYYTPEQPAFMGCAPGNGPDILVQNKRWAAGLLEILMSKLCPLLGKQRQLMLRQRMLYAYFTVSPITSVAVLCYAILPAFSLLTGKSFLPKIQDPAFITAAGLFISVHGYGHYEHLTSGCSAREWWNSLRTWLITILSASLFAIFDVVMKLMGLSETVFVVTPKGGDEEEASVGDFTFDSSPLFIPPTTVILINLAAIIQRTSQIVGGHSELKDNLFGEYFCSVWVLINLRPFLKGLVRKGKLGLPWSIVIKSGALALFVCRTWAY</sequence>
<dbReference type="InterPro" id="IPR029044">
    <property type="entry name" value="Nucleotide-diphossugar_trans"/>
</dbReference>
<dbReference type="Proteomes" id="UP000824469">
    <property type="component" value="Unassembled WGS sequence"/>
</dbReference>
<feature type="transmembrane region" description="Helical" evidence="11">
    <location>
        <begin position="718"/>
        <end position="740"/>
    </location>
</feature>
<evidence type="ECO:0000256" key="4">
    <source>
        <dbReference type="ARBA" id="ARBA00022692"/>
    </source>
</evidence>
<evidence type="ECO:0000256" key="6">
    <source>
        <dbReference type="ARBA" id="ARBA00023136"/>
    </source>
</evidence>
<feature type="transmembrane region" description="Helical" evidence="11">
    <location>
        <begin position="532"/>
        <end position="552"/>
    </location>
</feature>
<evidence type="ECO:0000256" key="7">
    <source>
        <dbReference type="ARBA" id="ARBA00023316"/>
    </source>
</evidence>
<keyword evidence="7" id="KW-0961">Cell wall biogenesis/degradation</keyword>
<dbReference type="Pfam" id="PF03552">
    <property type="entry name" value="Cellulose_synt"/>
    <property type="match status" value="2"/>
</dbReference>
<accession>A0AA38KN50</accession>
<dbReference type="GO" id="GO:0016760">
    <property type="term" value="F:cellulose synthase (UDP-forming) activity"/>
    <property type="evidence" value="ECO:0007669"/>
    <property type="project" value="InterPro"/>
</dbReference>
<evidence type="ECO:0000313" key="12">
    <source>
        <dbReference type="EMBL" id="KAH9307461.1"/>
    </source>
</evidence>
<dbReference type="GO" id="GO:0030244">
    <property type="term" value="P:cellulose biosynthetic process"/>
    <property type="evidence" value="ECO:0007669"/>
    <property type="project" value="InterPro"/>
</dbReference>
<reference evidence="12 13" key="1">
    <citation type="journal article" date="2021" name="Nat. Plants">
        <title>The Taxus genome provides insights into paclitaxel biosynthesis.</title>
        <authorList>
            <person name="Xiong X."/>
            <person name="Gou J."/>
            <person name="Liao Q."/>
            <person name="Li Y."/>
            <person name="Zhou Q."/>
            <person name="Bi G."/>
            <person name="Li C."/>
            <person name="Du R."/>
            <person name="Wang X."/>
            <person name="Sun T."/>
            <person name="Guo L."/>
            <person name="Liang H."/>
            <person name="Lu P."/>
            <person name="Wu Y."/>
            <person name="Zhang Z."/>
            <person name="Ro D.K."/>
            <person name="Shang Y."/>
            <person name="Huang S."/>
            <person name="Yan J."/>
        </authorList>
    </citation>
    <scope>NUCLEOTIDE SEQUENCE [LARGE SCALE GENOMIC DNA]</scope>
    <source>
        <strain evidence="12">Ta-2019</strain>
    </source>
</reference>
<feature type="binding site" evidence="10">
    <location>
        <position position="286"/>
    </location>
    <ligand>
        <name>Mn(2+)</name>
        <dbReference type="ChEBI" id="CHEBI:29035"/>
    </ligand>
</feature>
<feature type="transmembrane region" description="Helical" evidence="11">
    <location>
        <begin position="606"/>
        <end position="624"/>
    </location>
</feature>
<evidence type="ECO:0000256" key="5">
    <source>
        <dbReference type="ARBA" id="ARBA00022989"/>
    </source>
</evidence>
<feature type="active site" evidence="8">
    <location>
        <position position="461"/>
    </location>
</feature>
<dbReference type="GO" id="GO:0012505">
    <property type="term" value="C:endomembrane system"/>
    <property type="evidence" value="ECO:0007669"/>
    <property type="project" value="UniProtKB-SubCell"/>
</dbReference>
<evidence type="ECO:0000313" key="13">
    <source>
        <dbReference type="Proteomes" id="UP000824469"/>
    </source>
</evidence>
<evidence type="ECO:0000256" key="8">
    <source>
        <dbReference type="PIRSR" id="PIRSR605150-1"/>
    </source>
</evidence>
<evidence type="ECO:0000256" key="11">
    <source>
        <dbReference type="SAM" id="Phobius"/>
    </source>
</evidence>
<dbReference type="Gene3D" id="3.90.550.10">
    <property type="entry name" value="Spore Coat Polysaccharide Biosynthesis Protein SpsA, Chain A"/>
    <property type="match status" value="1"/>
</dbReference>
<dbReference type="EMBL" id="JAHRHJ020000007">
    <property type="protein sequence ID" value="KAH9307461.1"/>
    <property type="molecule type" value="Genomic_DNA"/>
</dbReference>
<keyword evidence="4 11" id="KW-0812">Transmembrane</keyword>
<keyword evidence="2" id="KW-0328">Glycosyltransferase</keyword>
<feature type="active site" evidence="8">
    <location>
        <position position="123"/>
    </location>
</feature>
<feature type="binding site" evidence="10">
    <location>
        <position position="262"/>
    </location>
    <ligand>
        <name>Mn(2+)</name>
        <dbReference type="ChEBI" id="CHEBI:29035"/>
    </ligand>
</feature>
<keyword evidence="13" id="KW-1185">Reference proteome</keyword>
<evidence type="ECO:0000256" key="2">
    <source>
        <dbReference type="ARBA" id="ARBA00022676"/>
    </source>
</evidence>
<keyword evidence="5 11" id="KW-1133">Transmembrane helix</keyword>